<evidence type="ECO:0000256" key="1">
    <source>
        <dbReference type="ARBA" id="ARBA00022679"/>
    </source>
</evidence>
<keyword evidence="1" id="KW-0808">Transferase</keyword>
<proteinExistence type="predicted"/>
<accession>A0ABX8ZAN4</accession>
<sequence length="328" mass="37084">MTAPTFFIAGAQKAGTTSLHAMLAKHPNVFMSTPKEPGYFIRGFDDQERWQTMKRPGPDGTIQDLSQVDMGVFTEQAYAAMFASRAAQLATHRGDASTPYFPSPNAARRIRETVPNARIIIALRDPVARAYSAWGYNSSRGNERALTFEEAVDEELSGGRDDWVYGWRYLYTGLYSQHLQRYLDAFGDERILLLKFEDFRADSQAVFDRICQFLEIPAAEVQSGDRENVTVQHKNKTLGAIRNGFNRPSLVKSMVKPLLSPGLRRSVSRSVTQFVDRFADRPERLSEEMRDRLNAYFLEDCRKLQSMVPFDISDWSPLAAKYSGGAHG</sequence>
<gene>
    <name evidence="2" type="ORF">K3166_06980</name>
</gene>
<dbReference type="Proteomes" id="UP000824280">
    <property type="component" value="Chromosome"/>
</dbReference>
<dbReference type="SUPFAM" id="SSF52540">
    <property type="entry name" value="P-loop containing nucleoside triphosphate hydrolases"/>
    <property type="match status" value="1"/>
</dbReference>
<name>A0ABX8ZAN4_9SPHN</name>
<dbReference type="EMBL" id="CP081297">
    <property type="protein sequence ID" value="QZD86033.1"/>
    <property type="molecule type" value="Genomic_DNA"/>
</dbReference>
<dbReference type="Pfam" id="PF13469">
    <property type="entry name" value="Sulfotransfer_3"/>
    <property type="match status" value="1"/>
</dbReference>
<dbReference type="PANTHER" id="PTHR10605:SF56">
    <property type="entry name" value="BIFUNCTIONAL HEPARAN SULFATE N-DEACETYLASE_N-SULFOTRANSFERASE"/>
    <property type="match status" value="1"/>
</dbReference>
<dbReference type="InterPro" id="IPR037359">
    <property type="entry name" value="NST/OST"/>
</dbReference>
<reference evidence="2 3" key="1">
    <citation type="submission" date="2021-08" db="EMBL/GenBank/DDBJ databases">
        <title>Comparative Genomics Analysis of the Genus Qipengyuania Reveals Extensive Genetic Diversity and Metabolic Versatility, Including the Description of Fifteen Novel Species.</title>
        <authorList>
            <person name="Liu Y."/>
        </authorList>
    </citation>
    <scope>NUCLEOTIDE SEQUENCE [LARGE SCALE GENOMIC DNA]</scope>
    <source>
        <strain evidence="2 3">1XM2-8</strain>
    </source>
</reference>
<evidence type="ECO:0000313" key="2">
    <source>
        <dbReference type="EMBL" id="QZD86033.1"/>
    </source>
</evidence>
<organism evidence="2 3">
    <name type="scientific">Qipengyuania psychrotolerans</name>
    <dbReference type="NCBI Taxonomy" id="2867238"/>
    <lineage>
        <taxon>Bacteria</taxon>
        <taxon>Pseudomonadati</taxon>
        <taxon>Pseudomonadota</taxon>
        <taxon>Alphaproteobacteria</taxon>
        <taxon>Sphingomonadales</taxon>
        <taxon>Erythrobacteraceae</taxon>
        <taxon>Qipengyuania</taxon>
    </lineage>
</organism>
<evidence type="ECO:0000313" key="3">
    <source>
        <dbReference type="Proteomes" id="UP000824280"/>
    </source>
</evidence>
<dbReference type="RefSeq" id="WP_221421584.1">
    <property type="nucleotide sequence ID" value="NZ_CP081297.1"/>
</dbReference>
<protein>
    <submittedName>
        <fullName evidence="2">Sulfotransferase</fullName>
    </submittedName>
</protein>
<dbReference type="PANTHER" id="PTHR10605">
    <property type="entry name" value="HEPARAN SULFATE SULFOTRANSFERASE"/>
    <property type="match status" value="1"/>
</dbReference>
<keyword evidence="3" id="KW-1185">Reference proteome</keyword>
<dbReference type="InterPro" id="IPR027417">
    <property type="entry name" value="P-loop_NTPase"/>
</dbReference>
<dbReference type="Gene3D" id="3.40.50.300">
    <property type="entry name" value="P-loop containing nucleotide triphosphate hydrolases"/>
    <property type="match status" value="1"/>
</dbReference>